<evidence type="ECO:0000313" key="1">
    <source>
        <dbReference type="EMBL" id="NEU70634.1"/>
    </source>
</evidence>
<dbReference type="EMBL" id="JAAGNZ010000006">
    <property type="protein sequence ID" value="NEU70634.1"/>
    <property type="molecule type" value="Genomic_DNA"/>
</dbReference>
<gene>
    <name evidence="1" type="ORF">GK091_27460</name>
</gene>
<evidence type="ECO:0000313" key="2">
    <source>
        <dbReference type="Proteomes" id="UP000477386"/>
    </source>
</evidence>
<name>A0A6M0IRD1_9BACT</name>
<dbReference type="Pfam" id="PF10626">
    <property type="entry name" value="TraO"/>
    <property type="match status" value="1"/>
</dbReference>
<dbReference type="AlphaFoldDB" id="A0A6M0IRD1"/>
<proteinExistence type="predicted"/>
<organism evidence="1 2">
    <name type="scientific">Spirosoma agri</name>
    <dbReference type="NCBI Taxonomy" id="1987381"/>
    <lineage>
        <taxon>Bacteria</taxon>
        <taxon>Pseudomonadati</taxon>
        <taxon>Bacteroidota</taxon>
        <taxon>Cytophagia</taxon>
        <taxon>Cytophagales</taxon>
        <taxon>Cytophagaceae</taxon>
        <taxon>Spirosoma</taxon>
    </lineage>
</organism>
<accession>A0A6M0IRD1</accession>
<keyword evidence="2" id="KW-1185">Reference proteome</keyword>
<comment type="caution">
    <text evidence="1">The sequence shown here is derived from an EMBL/GenBank/DDBJ whole genome shotgun (WGS) entry which is preliminary data.</text>
</comment>
<sequence>MLKRFSTLSIMFKRGSLLIGILLCRQSIKAQIHQAGQTTIELSAGIVDGFKLPGKDNFGVFGGLSYSKYKSLNTYWKGTVHLNQKFYAYDKTLVPVSQWLGEATYFTRVMGLINRSWVINVGGGVAGGYESINQDRGEVQGATLWNKSEWIVGPTLAIEGEYILTGRTILVVRAQEYYLFRSNIIPTRFNLGVGIKFILDTDSEYK</sequence>
<dbReference type="InterPro" id="IPR018899">
    <property type="entry name" value="Conjug_transposon_Tra0"/>
</dbReference>
<evidence type="ECO:0008006" key="3">
    <source>
        <dbReference type="Google" id="ProtNLM"/>
    </source>
</evidence>
<dbReference type="RefSeq" id="WP_164043944.1">
    <property type="nucleotide sequence ID" value="NZ_JAAGNZ010000006.1"/>
</dbReference>
<reference evidence="1 2" key="1">
    <citation type="submission" date="2020-02" db="EMBL/GenBank/DDBJ databases">
        <title>Draft genome sequence of two Spirosoma agri KCTC 52727 and Spirosoma terrae KCTC 52035.</title>
        <authorList>
            <person name="Rojas J."/>
            <person name="Ambika Manirajan B."/>
            <person name="Ratering S."/>
            <person name="Suarez C."/>
            <person name="Schnell S."/>
        </authorList>
    </citation>
    <scope>NUCLEOTIDE SEQUENCE [LARGE SCALE GENOMIC DNA]</scope>
    <source>
        <strain evidence="1 2">KCTC 52727</strain>
    </source>
</reference>
<protein>
    <recommendedName>
        <fullName evidence="3">Conjugal transfer protein TraO</fullName>
    </recommendedName>
</protein>
<dbReference type="Proteomes" id="UP000477386">
    <property type="component" value="Unassembled WGS sequence"/>
</dbReference>